<proteinExistence type="predicted"/>
<evidence type="ECO:0000313" key="3">
    <source>
        <dbReference type="Proteomes" id="UP000001075"/>
    </source>
</evidence>
<name>G3H4W7_CRIGR</name>
<dbReference type="InParanoid" id="G3H4W7"/>
<dbReference type="Proteomes" id="UP000001075">
    <property type="component" value="Unassembled WGS sequence"/>
</dbReference>
<accession>G3H4W7</accession>
<feature type="region of interest" description="Disordered" evidence="1">
    <location>
        <begin position="33"/>
        <end position="57"/>
    </location>
</feature>
<dbReference type="EMBL" id="JH000147">
    <property type="protein sequence ID" value="EGV95344.1"/>
    <property type="molecule type" value="Genomic_DNA"/>
</dbReference>
<evidence type="ECO:0000313" key="2">
    <source>
        <dbReference type="EMBL" id="EGV95344.1"/>
    </source>
</evidence>
<evidence type="ECO:0000256" key="1">
    <source>
        <dbReference type="SAM" id="MobiDB-lite"/>
    </source>
</evidence>
<dbReference type="AlphaFoldDB" id="G3H4W7"/>
<reference evidence="3" key="1">
    <citation type="journal article" date="2011" name="Nat. Biotechnol.">
        <title>The genomic sequence of the Chinese hamster ovary (CHO)-K1 cell line.</title>
        <authorList>
            <person name="Xu X."/>
            <person name="Nagarajan H."/>
            <person name="Lewis N.E."/>
            <person name="Pan S."/>
            <person name="Cai Z."/>
            <person name="Liu X."/>
            <person name="Chen W."/>
            <person name="Xie M."/>
            <person name="Wang W."/>
            <person name="Hammond S."/>
            <person name="Andersen M.R."/>
            <person name="Neff N."/>
            <person name="Passarelli B."/>
            <person name="Koh W."/>
            <person name="Fan H.C."/>
            <person name="Wang J."/>
            <person name="Gui Y."/>
            <person name="Lee K.H."/>
            <person name="Betenbaugh M.J."/>
            <person name="Quake S.R."/>
            <person name="Famili I."/>
            <person name="Palsson B.O."/>
            <person name="Wang J."/>
        </authorList>
    </citation>
    <scope>NUCLEOTIDE SEQUENCE [LARGE SCALE GENOMIC DNA]</scope>
    <source>
        <strain evidence="3">CHO K1 cell line</strain>
    </source>
</reference>
<gene>
    <name evidence="2" type="ORF">I79_005330</name>
</gene>
<protein>
    <submittedName>
        <fullName evidence="2">Uncharacterized protein</fullName>
    </submittedName>
</protein>
<sequence length="57" mass="6325">MSKGVRTRLEKSTRTADLNKGLLMDPRLIGGKRVEDCSRPPEGGSQFGGLDNLWGHW</sequence>
<organism evidence="2 3">
    <name type="scientific">Cricetulus griseus</name>
    <name type="common">Chinese hamster</name>
    <name type="synonym">Cricetulus barabensis griseus</name>
    <dbReference type="NCBI Taxonomy" id="10029"/>
    <lineage>
        <taxon>Eukaryota</taxon>
        <taxon>Metazoa</taxon>
        <taxon>Chordata</taxon>
        <taxon>Craniata</taxon>
        <taxon>Vertebrata</taxon>
        <taxon>Euteleostomi</taxon>
        <taxon>Mammalia</taxon>
        <taxon>Eutheria</taxon>
        <taxon>Euarchontoglires</taxon>
        <taxon>Glires</taxon>
        <taxon>Rodentia</taxon>
        <taxon>Myomorpha</taxon>
        <taxon>Muroidea</taxon>
        <taxon>Cricetidae</taxon>
        <taxon>Cricetinae</taxon>
        <taxon>Cricetulus</taxon>
    </lineage>
</organism>